<dbReference type="InterPro" id="IPR036390">
    <property type="entry name" value="WH_DNA-bd_sf"/>
</dbReference>
<keyword evidence="2" id="KW-0805">Transcription regulation</keyword>
<organism evidence="6 7">
    <name type="scientific">Clostridium muellerianum</name>
    <dbReference type="NCBI Taxonomy" id="2716538"/>
    <lineage>
        <taxon>Bacteria</taxon>
        <taxon>Bacillati</taxon>
        <taxon>Bacillota</taxon>
        <taxon>Clostridia</taxon>
        <taxon>Eubacteriales</taxon>
        <taxon>Clostridiaceae</taxon>
        <taxon>Clostridium</taxon>
    </lineage>
</organism>
<evidence type="ECO:0000259" key="5">
    <source>
        <dbReference type="PROSITE" id="PS50931"/>
    </source>
</evidence>
<dbReference type="GO" id="GO:0003700">
    <property type="term" value="F:DNA-binding transcription factor activity"/>
    <property type="evidence" value="ECO:0007669"/>
    <property type="project" value="InterPro"/>
</dbReference>
<name>A0A7Y0EGN3_9CLOT</name>
<dbReference type="RefSeq" id="WP_169296716.1">
    <property type="nucleotide sequence ID" value="NZ_JABBNI010000010.1"/>
</dbReference>
<dbReference type="InterPro" id="IPR047788">
    <property type="entry name" value="LysR-like_Sec_metab"/>
</dbReference>
<evidence type="ECO:0000256" key="2">
    <source>
        <dbReference type="ARBA" id="ARBA00023015"/>
    </source>
</evidence>
<evidence type="ECO:0000313" key="7">
    <source>
        <dbReference type="Proteomes" id="UP000537131"/>
    </source>
</evidence>
<evidence type="ECO:0000256" key="4">
    <source>
        <dbReference type="ARBA" id="ARBA00023163"/>
    </source>
</evidence>
<dbReference type="GO" id="GO:0000976">
    <property type="term" value="F:transcription cis-regulatory region binding"/>
    <property type="evidence" value="ECO:0007669"/>
    <property type="project" value="TreeGrafter"/>
</dbReference>
<dbReference type="SUPFAM" id="SSF46785">
    <property type="entry name" value="Winged helix' DNA-binding domain"/>
    <property type="match status" value="1"/>
</dbReference>
<dbReference type="InterPro" id="IPR005119">
    <property type="entry name" value="LysR_subst-bd"/>
</dbReference>
<dbReference type="Proteomes" id="UP000537131">
    <property type="component" value="Unassembled WGS sequence"/>
</dbReference>
<evidence type="ECO:0000256" key="3">
    <source>
        <dbReference type="ARBA" id="ARBA00023125"/>
    </source>
</evidence>
<sequence length="297" mass="33810">MDFKQIEAFINVAKFKSFSKAANSCFLSQPAISSHIASLEKQLRVQLFDRTSKEVLLTPAGDSFLNYAIDILNARDKAISNLAKFNETVSGKLKLASSTTPCNTIVPTLIKKFHSLYPDVSFNIMERSSTEIIENIVKFNCELGIVGESVNDEKIKSYELMKDDLIVISSPEFNLPDSIKIESLLKYKFVLREEGSATRKTFEDALLKKGFYTSDINVYFEVNNLDTLLQFVKQGLGISVVSRQIFRDYISYGLIKETFIEDLSLKRYIYLILSSKRTLTPTSKAFFNLCKNYFNFN</sequence>
<accession>A0A7Y0EGN3</accession>
<feature type="domain" description="HTH lysR-type" evidence="5">
    <location>
        <begin position="1"/>
        <end position="58"/>
    </location>
</feature>
<reference evidence="6 7" key="1">
    <citation type="submission" date="2020-04" db="EMBL/GenBank/DDBJ databases">
        <authorList>
            <person name="Doyle D.A."/>
        </authorList>
    </citation>
    <scope>NUCLEOTIDE SEQUENCE [LARGE SCALE GENOMIC DNA]</scope>
    <source>
        <strain evidence="6 7">P21</strain>
    </source>
</reference>
<dbReference type="Gene3D" id="1.10.10.10">
    <property type="entry name" value="Winged helix-like DNA-binding domain superfamily/Winged helix DNA-binding domain"/>
    <property type="match status" value="1"/>
</dbReference>
<dbReference type="Pfam" id="PF00126">
    <property type="entry name" value="HTH_1"/>
    <property type="match status" value="1"/>
</dbReference>
<dbReference type="SUPFAM" id="SSF53850">
    <property type="entry name" value="Periplasmic binding protein-like II"/>
    <property type="match status" value="1"/>
</dbReference>
<dbReference type="PANTHER" id="PTHR30126">
    <property type="entry name" value="HTH-TYPE TRANSCRIPTIONAL REGULATOR"/>
    <property type="match status" value="1"/>
</dbReference>
<keyword evidence="3" id="KW-0238">DNA-binding</keyword>
<evidence type="ECO:0000313" key="6">
    <source>
        <dbReference type="EMBL" id="NMM62110.1"/>
    </source>
</evidence>
<dbReference type="PROSITE" id="PS50931">
    <property type="entry name" value="HTH_LYSR"/>
    <property type="match status" value="1"/>
</dbReference>
<proteinExistence type="inferred from homology"/>
<dbReference type="Gene3D" id="3.40.190.290">
    <property type="match status" value="1"/>
</dbReference>
<dbReference type="InterPro" id="IPR036388">
    <property type="entry name" value="WH-like_DNA-bd_sf"/>
</dbReference>
<dbReference type="FunFam" id="1.10.10.10:FF:000001">
    <property type="entry name" value="LysR family transcriptional regulator"/>
    <property type="match status" value="1"/>
</dbReference>
<dbReference type="Pfam" id="PF03466">
    <property type="entry name" value="LysR_substrate"/>
    <property type="match status" value="1"/>
</dbReference>
<dbReference type="PANTHER" id="PTHR30126:SF64">
    <property type="entry name" value="HTH-TYPE TRANSCRIPTIONAL REGULATOR CITR"/>
    <property type="match status" value="1"/>
</dbReference>
<gene>
    <name evidence="6" type="ORF">HBE96_05295</name>
</gene>
<keyword evidence="4" id="KW-0804">Transcription</keyword>
<dbReference type="InterPro" id="IPR000847">
    <property type="entry name" value="LysR_HTH_N"/>
</dbReference>
<dbReference type="PRINTS" id="PR00039">
    <property type="entry name" value="HTHLYSR"/>
</dbReference>
<reference evidence="6 7" key="2">
    <citation type="submission" date="2020-06" db="EMBL/GenBank/DDBJ databases">
        <title>Complete Genome Sequence of Clostridium muelleri sp. nov. P21T, an Acid-Alcohol Producing Acetogen Isolated from Old Hay.</title>
        <authorList>
            <person name="Duncan K.E."/>
            <person name="Tanner R.S."/>
        </authorList>
    </citation>
    <scope>NUCLEOTIDE SEQUENCE [LARGE SCALE GENOMIC DNA]</scope>
    <source>
        <strain evidence="6 7">P21</strain>
    </source>
</reference>
<evidence type="ECO:0000256" key="1">
    <source>
        <dbReference type="ARBA" id="ARBA00009437"/>
    </source>
</evidence>
<dbReference type="EMBL" id="JABBNI010000010">
    <property type="protein sequence ID" value="NMM62110.1"/>
    <property type="molecule type" value="Genomic_DNA"/>
</dbReference>
<keyword evidence="7" id="KW-1185">Reference proteome</keyword>
<comment type="caution">
    <text evidence="6">The sequence shown here is derived from an EMBL/GenBank/DDBJ whole genome shotgun (WGS) entry which is preliminary data.</text>
</comment>
<comment type="similarity">
    <text evidence="1">Belongs to the LysR transcriptional regulatory family.</text>
</comment>
<dbReference type="AlphaFoldDB" id="A0A7Y0EGN3"/>
<dbReference type="NCBIfam" id="NF040786">
    <property type="entry name" value="LysR_Sec_metab"/>
    <property type="match status" value="1"/>
</dbReference>
<protein>
    <submittedName>
        <fullName evidence="6">LysR family transcriptional regulator</fullName>
    </submittedName>
</protein>